<keyword evidence="3" id="KW-1185">Reference proteome</keyword>
<dbReference type="GO" id="GO:0030246">
    <property type="term" value="F:carbohydrate binding"/>
    <property type="evidence" value="ECO:0007669"/>
    <property type="project" value="InterPro"/>
</dbReference>
<dbReference type="Proteomes" id="UP000834106">
    <property type="component" value="Chromosome 19"/>
</dbReference>
<protein>
    <recommendedName>
        <fullName evidence="1">SUEL-type lectin domain-containing protein</fullName>
    </recommendedName>
</protein>
<name>A0AAD2A7H7_9LAMI</name>
<dbReference type="AlphaFoldDB" id="A0AAD2A7H7"/>
<evidence type="ECO:0000313" key="3">
    <source>
        <dbReference type="Proteomes" id="UP000834106"/>
    </source>
</evidence>
<evidence type="ECO:0000313" key="2">
    <source>
        <dbReference type="EMBL" id="CAI9782553.1"/>
    </source>
</evidence>
<organism evidence="2 3">
    <name type="scientific">Fraxinus pennsylvanica</name>
    <dbReference type="NCBI Taxonomy" id="56036"/>
    <lineage>
        <taxon>Eukaryota</taxon>
        <taxon>Viridiplantae</taxon>
        <taxon>Streptophyta</taxon>
        <taxon>Embryophyta</taxon>
        <taxon>Tracheophyta</taxon>
        <taxon>Spermatophyta</taxon>
        <taxon>Magnoliopsida</taxon>
        <taxon>eudicotyledons</taxon>
        <taxon>Gunneridae</taxon>
        <taxon>Pentapetalae</taxon>
        <taxon>asterids</taxon>
        <taxon>lamiids</taxon>
        <taxon>Lamiales</taxon>
        <taxon>Oleaceae</taxon>
        <taxon>Oleeae</taxon>
        <taxon>Fraxinus</taxon>
    </lineage>
</organism>
<reference evidence="2" key="1">
    <citation type="submission" date="2023-05" db="EMBL/GenBank/DDBJ databases">
        <authorList>
            <person name="Huff M."/>
        </authorList>
    </citation>
    <scope>NUCLEOTIDE SEQUENCE</scope>
</reference>
<evidence type="ECO:0000259" key="1">
    <source>
        <dbReference type="PROSITE" id="PS50228"/>
    </source>
</evidence>
<dbReference type="Pfam" id="PF02140">
    <property type="entry name" value="SUEL_Lectin"/>
    <property type="match status" value="1"/>
</dbReference>
<proteinExistence type="predicted"/>
<dbReference type="PROSITE" id="PS50228">
    <property type="entry name" value="SUEL_LECTIN"/>
    <property type="match status" value="1"/>
</dbReference>
<dbReference type="Gene3D" id="2.60.120.740">
    <property type="match status" value="1"/>
</dbReference>
<accession>A0AAD2A7H7</accession>
<sequence length="107" mass="11561">MGALEEKVEALLKLSQQSVDDRNSNVFTPQSHQGSTVPMINARCQLLHWYVFEEEEVVAEGKIASTDPTAKVCVGKHRCSVPTSTTKLGDPCPSVMKSLAIEALCSG</sequence>
<dbReference type="InterPro" id="IPR000922">
    <property type="entry name" value="Lectin_gal-bd_dom"/>
</dbReference>
<dbReference type="EMBL" id="OU503054">
    <property type="protein sequence ID" value="CAI9782553.1"/>
    <property type="molecule type" value="Genomic_DNA"/>
</dbReference>
<feature type="domain" description="SUEL-type lectin" evidence="1">
    <location>
        <begin position="28"/>
        <end position="106"/>
    </location>
</feature>
<dbReference type="InterPro" id="IPR043159">
    <property type="entry name" value="Lectin_gal-bd_sf"/>
</dbReference>
<gene>
    <name evidence="2" type="ORF">FPE_LOCUS29983</name>
</gene>